<keyword evidence="9 10" id="KW-0143">Chaperone</keyword>
<accession>C1DT44</accession>
<evidence type="ECO:0000256" key="5">
    <source>
        <dbReference type="ARBA" id="ARBA00022691"/>
    </source>
</evidence>
<dbReference type="InterPro" id="IPR058240">
    <property type="entry name" value="rSAM_sf"/>
</dbReference>
<evidence type="ECO:0000256" key="7">
    <source>
        <dbReference type="ARBA" id="ARBA00023004"/>
    </source>
</evidence>
<keyword evidence="5 10" id="KW-0949">S-adenosyl-L-methionine</keyword>
<evidence type="ECO:0000256" key="4">
    <source>
        <dbReference type="ARBA" id="ARBA00022617"/>
    </source>
</evidence>
<dbReference type="Pfam" id="PF04055">
    <property type="entry name" value="Radical_SAM"/>
    <property type="match status" value="1"/>
</dbReference>
<dbReference type="PROSITE" id="PS51918">
    <property type="entry name" value="RADICAL_SAM"/>
    <property type="match status" value="1"/>
</dbReference>
<dbReference type="GO" id="GO:0006779">
    <property type="term" value="P:porphyrin-containing compound biosynthetic process"/>
    <property type="evidence" value="ECO:0007669"/>
    <property type="project" value="InterPro"/>
</dbReference>
<evidence type="ECO:0000313" key="12">
    <source>
        <dbReference type="EMBL" id="ACN98651.1"/>
    </source>
</evidence>
<organism evidence="12 13">
    <name type="scientific">Sulfurihydrogenibium azorense (strain DSM 15241 / OCM 825 / Az-Fu1)</name>
    <dbReference type="NCBI Taxonomy" id="204536"/>
    <lineage>
        <taxon>Bacteria</taxon>
        <taxon>Pseudomonadati</taxon>
        <taxon>Aquificota</taxon>
        <taxon>Aquificia</taxon>
        <taxon>Aquificales</taxon>
        <taxon>Hydrogenothermaceae</taxon>
        <taxon>Sulfurihydrogenibium</taxon>
    </lineage>
</organism>
<evidence type="ECO:0000256" key="6">
    <source>
        <dbReference type="ARBA" id="ARBA00022723"/>
    </source>
</evidence>
<keyword evidence="13" id="KW-1185">Reference proteome</keyword>
<feature type="domain" description="Radical SAM core" evidence="11">
    <location>
        <begin position="1"/>
        <end position="232"/>
    </location>
</feature>
<dbReference type="GO" id="GO:0046872">
    <property type="term" value="F:metal ion binding"/>
    <property type="evidence" value="ECO:0007669"/>
    <property type="project" value="UniProtKB-UniRule"/>
</dbReference>
<dbReference type="SUPFAM" id="SSF102114">
    <property type="entry name" value="Radical SAM enzymes"/>
    <property type="match status" value="1"/>
</dbReference>
<keyword evidence="7 10" id="KW-0408">Iron</keyword>
<dbReference type="EMBL" id="CP001229">
    <property type="protein sequence ID" value="ACN98651.1"/>
    <property type="molecule type" value="Genomic_DNA"/>
</dbReference>
<evidence type="ECO:0000256" key="10">
    <source>
        <dbReference type="RuleBase" id="RU364116"/>
    </source>
</evidence>
<comment type="function">
    <text evidence="10">Probably acts as a heme chaperone, transferring heme to an unknown acceptor. Binds one molecule of heme per monomer, possibly covalently. Binds 1 [4Fe-4S] cluster. The cluster is coordinated with 3 cysteines and an exchangeable S-adenosyl-L-methionine.</text>
</comment>
<dbReference type="SFLD" id="SFLDS00029">
    <property type="entry name" value="Radical_SAM"/>
    <property type="match status" value="1"/>
</dbReference>
<dbReference type="STRING" id="204536.SULAZ_0286"/>
<dbReference type="InterPro" id="IPR007197">
    <property type="entry name" value="rSAM"/>
</dbReference>
<dbReference type="InterPro" id="IPR004559">
    <property type="entry name" value="HemW-like"/>
</dbReference>
<keyword evidence="10" id="KW-0963">Cytoplasm</keyword>
<sequence length="367" mass="42309">MIKGLYIHIPFCEIKCPYCDFTSFVWNEDSLKEKYVSTLKKELSLYQNLDFELETVYFGGGTPSSLSPDLLVDTIQFIKENTKTKKELEITVEVNPKTYRYKDFKILKDAGVNRISIGNQSFIEKNLISLGRNHKPKDTLQTVEDCLNAGITNINLDLIYGIQGQTLDDLEEDLKIYTSLPITHISAYMLTPYEGTPLGTLVKNGCYNLPDEETTLKMFELIDSFLEEKGFERYELSNWAKEGYECKHNLFYWTDIEFLGIGVSSWSYVNNVRFGNTKNIQEYLNLVEKSIKPVKFKEELDQEKKIEEKIFLSLRLKSGLDLNLIKNKDIIKELVEEGYATVKNEKLTLLPKGIMVLNEITVKLVLS</sequence>
<dbReference type="SFLD" id="SFLDG01082">
    <property type="entry name" value="B12-binding_domain_containing"/>
    <property type="match status" value="1"/>
</dbReference>
<proteinExistence type="inferred from homology"/>
<dbReference type="PANTHER" id="PTHR13932">
    <property type="entry name" value="COPROPORPHYRINIGEN III OXIDASE"/>
    <property type="match status" value="1"/>
</dbReference>
<evidence type="ECO:0000259" key="11">
    <source>
        <dbReference type="PROSITE" id="PS51918"/>
    </source>
</evidence>
<evidence type="ECO:0000313" key="13">
    <source>
        <dbReference type="Proteomes" id="UP000001369"/>
    </source>
</evidence>
<keyword evidence="8 10" id="KW-0411">Iron-sulfur</keyword>
<comment type="similarity">
    <text evidence="2">Belongs to the anaerobic coproporphyrinogen-III oxidase family. HemW subfamily.</text>
</comment>
<keyword evidence="12" id="KW-0560">Oxidoreductase</keyword>
<dbReference type="RefSeq" id="WP_012673973.1">
    <property type="nucleotide sequence ID" value="NC_012438.1"/>
</dbReference>
<keyword evidence="4 10" id="KW-0349">Heme</keyword>
<dbReference type="HOGENOM" id="CLU_027579_2_2_0"/>
<dbReference type="eggNOG" id="COG0635">
    <property type="taxonomic scope" value="Bacteria"/>
</dbReference>
<comment type="cofactor">
    <cofactor evidence="1">
        <name>[4Fe-4S] cluster</name>
        <dbReference type="ChEBI" id="CHEBI:49883"/>
    </cofactor>
</comment>
<evidence type="ECO:0000256" key="3">
    <source>
        <dbReference type="ARBA" id="ARBA00017228"/>
    </source>
</evidence>
<dbReference type="Gene3D" id="3.20.20.70">
    <property type="entry name" value="Aldolase class I"/>
    <property type="match status" value="1"/>
</dbReference>
<dbReference type="CDD" id="cd01335">
    <property type="entry name" value="Radical_SAM"/>
    <property type="match status" value="1"/>
</dbReference>
<dbReference type="KEGG" id="saf:SULAZ_0286"/>
<dbReference type="AlphaFoldDB" id="C1DT44"/>
<dbReference type="GO" id="GO:0004109">
    <property type="term" value="F:coproporphyrinogen oxidase activity"/>
    <property type="evidence" value="ECO:0007669"/>
    <property type="project" value="InterPro"/>
</dbReference>
<comment type="subcellular location">
    <subcellularLocation>
        <location evidence="10">Cytoplasm</location>
    </subcellularLocation>
</comment>
<dbReference type="SFLD" id="SFLDF00288">
    <property type="entry name" value="HemN-like__clustered_with_nucl"/>
    <property type="match status" value="1"/>
</dbReference>
<evidence type="ECO:0000256" key="2">
    <source>
        <dbReference type="ARBA" id="ARBA00006100"/>
    </source>
</evidence>
<dbReference type="InterPro" id="IPR034505">
    <property type="entry name" value="Coproporphyrinogen-III_oxidase"/>
</dbReference>
<dbReference type="OrthoDB" id="9808022at2"/>
<name>C1DT44_SULAA</name>
<reference evidence="12 13" key="1">
    <citation type="journal article" date="2009" name="J. Bacteriol.">
        <title>Complete and draft genome sequences of six members of the Aquificales.</title>
        <authorList>
            <person name="Reysenbach A.L."/>
            <person name="Hamamura N."/>
            <person name="Podar M."/>
            <person name="Griffiths E."/>
            <person name="Ferreira S."/>
            <person name="Hochstein R."/>
            <person name="Heidelberg J."/>
            <person name="Johnson J."/>
            <person name="Mead D."/>
            <person name="Pohorille A."/>
            <person name="Sarmiento M."/>
            <person name="Schweighofer K."/>
            <person name="Seshadri R."/>
            <person name="Voytek M.A."/>
        </authorList>
    </citation>
    <scope>NUCLEOTIDE SEQUENCE [LARGE SCALE GENOMIC DNA]</scope>
    <source>
        <strain evidence="13">Az-Fu1 / DSM 15241 / OCM 825</strain>
    </source>
</reference>
<dbReference type="SFLD" id="SFLDG01065">
    <property type="entry name" value="anaerobic_coproporphyrinogen-I"/>
    <property type="match status" value="1"/>
</dbReference>
<dbReference type="SFLD" id="SFLDF00562">
    <property type="entry name" value="HemN-like__clustered_with_heat"/>
    <property type="match status" value="1"/>
</dbReference>
<dbReference type="InterPro" id="IPR013785">
    <property type="entry name" value="Aldolase_TIM"/>
</dbReference>
<dbReference type="NCBIfam" id="TIGR00539">
    <property type="entry name" value="hemN_rel"/>
    <property type="match status" value="1"/>
</dbReference>
<gene>
    <name evidence="12" type="ordered locus">SULAZ_0286</name>
</gene>
<evidence type="ECO:0000256" key="1">
    <source>
        <dbReference type="ARBA" id="ARBA00001966"/>
    </source>
</evidence>
<dbReference type="GO" id="GO:0051539">
    <property type="term" value="F:4 iron, 4 sulfur cluster binding"/>
    <property type="evidence" value="ECO:0007669"/>
    <property type="project" value="UniProtKB-UniRule"/>
</dbReference>
<dbReference type="GO" id="GO:0005737">
    <property type="term" value="C:cytoplasm"/>
    <property type="evidence" value="ECO:0007669"/>
    <property type="project" value="UniProtKB-SubCell"/>
</dbReference>
<keyword evidence="10" id="KW-0004">4Fe-4S</keyword>
<protein>
    <recommendedName>
        <fullName evidence="3 10">Heme chaperone HemW</fullName>
    </recommendedName>
</protein>
<dbReference type="InterPro" id="IPR006638">
    <property type="entry name" value="Elp3/MiaA/NifB-like_rSAM"/>
</dbReference>
<dbReference type="Proteomes" id="UP000001369">
    <property type="component" value="Chromosome"/>
</dbReference>
<keyword evidence="6 10" id="KW-0479">Metal-binding</keyword>
<dbReference type="SMART" id="SM00729">
    <property type="entry name" value="Elp3"/>
    <property type="match status" value="1"/>
</dbReference>
<evidence type="ECO:0000256" key="9">
    <source>
        <dbReference type="ARBA" id="ARBA00023186"/>
    </source>
</evidence>
<evidence type="ECO:0000256" key="8">
    <source>
        <dbReference type="ARBA" id="ARBA00023014"/>
    </source>
</evidence>
<dbReference type="PANTHER" id="PTHR13932:SF5">
    <property type="entry name" value="RADICAL S-ADENOSYL METHIONINE DOMAIN-CONTAINING PROTEIN 1, MITOCHONDRIAL"/>
    <property type="match status" value="1"/>
</dbReference>